<dbReference type="InterPro" id="IPR002155">
    <property type="entry name" value="Thiolase"/>
</dbReference>
<dbReference type="NCBIfam" id="TIGR01930">
    <property type="entry name" value="AcCoA-C-Actrans"/>
    <property type="match status" value="1"/>
</dbReference>
<feature type="domain" description="Thiolase N-terminal" evidence="7">
    <location>
        <begin position="4"/>
        <end position="260"/>
    </location>
</feature>
<dbReference type="EMBL" id="JBHSOZ010000002">
    <property type="protein sequence ID" value="MFC5711428.1"/>
    <property type="molecule type" value="Genomic_DNA"/>
</dbReference>
<dbReference type="InterPro" id="IPR020615">
    <property type="entry name" value="Thiolase_acyl_enz_int_AS"/>
</dbReference>
<keyword evidence="9" id="KW-0031">Aminopeptidase</keyword>
<proteinExistence type="inferred from homology"/>
<dbReference type="Proteomes" id="UP001596142">
    <property type="component" value="Unassembled WGS sequence"/>
</dbReference>
<dbReference type="Gene3D" id="3.40.47.10">
    <property type="match status" value="2"/>
</dbReference>
<keyword evidence="9" id="KW-0378">Hydrolase</keyword>
<dbReference type="PROSITE" id="PS00099">
    <property type="entry name" value="THIOLASE_3"/>
    <property type="match status" value="1"/>
</dbReference>
<dbReference type="Pfam" id="PF00108">
    <property type="entry name" value="Thiolase_N"/>
    <property type="match status" value="1"/>
</dbReference>
<dbReference type="SUPFAM" id="SSF53901">
    <property type="entry name" value="Thiolase-like"/>
    <property type="match status" value="2"/>
</dbReference>
<dbReference type="PROSITE" id="PS00737">
    <property type="entry name" value="THIOLASE_2"/>
    <property type="match status" value="1"/>
</dbReference>
<keyword evidence="9" id="KW-0645">Protease</keyword>
<evidence type="ECO:0000313" key="10">
    <source>
        <dbReference type="Proteomes" id="UP001596142"/>
    </source>
</evidence>
<evidence type="ECO:0000256" key="3">
    <source>
        <dbReference type="ARBA" id="ARBA00022679"/>
    </source>
</evidence>
<dbReference type="InterPro" id="IPR020613">
    <property type="entry name" value="Thiolase_CS"/>
</dbReference>
<dbReference type="GO" id="GO:0004177">
    <property type="term" value="F:aminopeptidase activity"/>
    <property type="evidence" value="ECO:0007669"/>
    <property type="project" value="UniProtKB-KW"/>
</dbReference>
<dbReference type="PANTHER" id="PTHR18919">
    <property type="entry name" value="ACETYL-COA C-ACYLTRANSFERASE"/>
    <property type="match status" value="1"/>
</dbReference>
<comment type="caution">
    <text evidence="9">The sequence shown here is derived from an EMBL/GenBank/DDBJ whole genome shotgun (WGS) entry which is preliminary data.</text>
</comment>
<dbReference type="InterPro" id="IPR020617">
    <property type="entry name" value="Thiolase_C"/>
</dbReference>
<evidence type="ECO:0000256" key="2">
    <source>
        <dbReference type="ARBA" id="ARBA00012705"/>
    </source>
</evidence>
<keyword evidence="3 6" id="KW-0808">Transferase</keyword>
<evidence type="ECO:0000259" key="7">
    <source>
        <dbReference type="Pfam" id="PF00108"/>
    </source>
</evidence>
<dbReference type="EC" id="2.3.1.9" evidence="2"/>
<keyword evidence="4 6" id="KW-0012">Acyltransferase</keyword>
<organism evidence="9 10">
    <name type="scientific">Thalassorhabdus alkalitolerans</name>
    <dbReference type="NCBI Taxonomy" id="2282697"/>
    <lineage>
        <taxon>Bacteria</taxon>
        <taxon>Bacillati</taxon>
        <taxon>Bacillota</taxon>
        <taxon>Bacilli</taxon>
        <taxon>Bacillales</taxon>
        <taxon>Bacillaceae</taxon>
        <taxon>Thalassorhabdus</taxon>
    </lineage>
</organism>
<evidence type="ECO:0000259" key="8">
    <source>
        <dbReference type="Pfam" id="PF02803"/>
    </source>
</evidence>
<evidence type="ECO:0000256" key="1">
    <source>
        <dbReference type="ARBA" id="ARBA00010982"/>
    </source>
</evidence>
<keyword evidence="10" id="KW-1185">Reference proteome</keyword>
<dbReference type="Pfam" id="PF02803">
    <property type="entry name" value="Thiolase_C"/>
    <property type="match status" value="1"/>
</dbReference>
<feature type="domain" description="Thiolase C-terminal" evidence="8">
    <location>
        <begin position="269"/>
        <end position="389"/>
    </location>
</feature>
<dbReference type="InterPro" id="IPR020616">
    <property type="entry name" value="Thiolase_N"/>
</dbReference>
<evidence type="ECO:0000256" key="5">
    <source>
        <dbReference type="ARBA" id="ARBA00030755"/>
    </source>
</evidence>
<evidence type="ECO:0000313" key="9">
    <source>
        <dbReference type="EMBL" id="MFC5711428.1"/>
    </source>
</evidence>
<dbReference type="PROSITE" id="PS00098">
    <property type="entry name" value="THIOLASE_1"/>
    <property type="match status" value="1"/>
</dbReference>
<dbReference type="PANTHER" id="PTHR18919:SF107">
    <property type="entry name" value="ACETYL-COA ACETYLTRANSFERASE, CYTOSOLIC"/>
    <property type="match status" value="1"/>
</dbReference>
<evidence type="ECO:0000256" key="6">
    <source>
        <dbReference type="RuleBase" id="RU003557"/>
    </source>
</evidence>
<dbReference type="InterPro" id="IPR016039">
    <property type="entry name" value="Thiolase-like"/>
</dbReference>
<accession>A0ABW0YJT5</accession>
<dbReference type="CDD" id="cd00751">
    <property type="entry name" value="thiolase"/>
    <property type="match status" value="1"/>
</dbReference>
<dbReference type="InterPro" id="IPR020610">
    <property type="entry name" value="Thiolase_AS"/>
</dbReference>
<protein>
    <recommendedName>
        <fullName evidence="2">acetyl-CoA C-acetyltransferase</fullName>
        <ecNumber evidence="2">2.3.1.9</ecNumber>
    </recommendedName>
    <alternativeName>
        <fullName evidence="5">Acetoacetyl-CoA thiolase</fullName>
    </alternativeName>
</protein>
<gene>
    <name evidence="9" type="ORF">ACFPU1_01395</name>
</gene>
<comment type="similarity">
    <text evidence="1 6">Belongs to the thiolase-like superfamily. Thiolase family.</text>
</comment>
<dbReference type="PIRSF" id="PIRSF000429">
    <property type="entry name" value="Ac-CoA_Ac_transf"/>
    <property type="match status" value="1"/>
</dbReference>
<reference evidence="10" key="1">
    <citation type="journal article" date="2019" name="Int. J. Syst. Evol. Microbiol.">
        <title>The Global Catalogue of Microorganisms (GCM) 10K type strain sequencing project: providing services to taxonomists for standard genome sequencing and annotation.</title>
        <authorList>
            <consortium name="The Broad Institute Genomics Platform"/>
            <consortium name="The Broad Institute Genome Sequencing Center for Infectious Disease"/>
            <person name="Wu L."/>
            <person name="Ma J."/>
        </authorList>
    </citation>
    <scope>NUCLEOTIDE SEQUENCE [LARGE SCALE GENOMIC DNA]</scope>
    <source>
        <strain evidence="10">CECT 7184</strain>
    </source>
</reference>
<evidence type="ECO:0000256" key="4">
    <source>
        <dbReference type="ARBA" id="ARBA00023315"/>
    </source>
</evidence>
<name>A0ABW0YJT5_9BACI</name>
<dbReference type="RefSeq" id="WP_385937649.1">
    <property type="nucleotide sequence ID" value="NZ_JBHSOZ010000002.1"/>
</dbReference>
<sequence>MKDVYLLEGARTPFGSFGGSLKDTGPLTLGVTAAKEAVRRSGVTAEEVDISVIGNVIPSEKNAAYLSRHIALHTGVPITSPALTVNRLCGSGLQSVISVAQSLTLDEGRVGLAGGTENMSMSPYALRKSRFGTGLKSPQMDDMLWETLTDEYCGCGMGITAENLAKKYEITRNEQDEYAHLSHQRAAKAVEGVFTQEITPVELKSKKGTKMIELDEHIRKDLTLDNLGGLKPAFQAEGTVTAGNASGINDGAAAVILAGEDYVNQRQEKPLARIVSWSVAGVEPDIMGIGPVPAIRKALERASLSIEDMDLVEVNEAFASQYVAVEKELGLNREKTNVNGGAIALGHPVGASGTRVLYSLALELRNRKAKYGVASLCIGGGQGIAVILESL</sequence>
<dbReference type="GO" id="GO:0003985">
    <property type="term" value="F:acetyl-CoA C-acetyltransferase activity"/>
    <property type="evidence" value="ECO:0007669"/>
    <property type="project" value="UniProtKB-EC"/>
</dbReference>